<dbReference type="EMBL" id="JAIFTL010000002">
    <property type="protein sequence ID" value="KAG9327651.1"/>
    <property type="molecule type" value="Genomic_DNA"/>
</dbReference>
<protein>
    <submittedName>
        <fullName evidence="2">Uncharacterized protein</fullName>
    </submittedName>
</protein>
<feature type="compositionally biased region" description="Pro residues" evidence="1">
    <location>
        <begin position="145"/>
        <end position="158"/>
    </location>
</feature>
<dbReference type="AlphaFoldDB" id="A0A9P8D382"/>
<gene>
    <name evidence="2" type="ORF">KVV02_006355</name>
</gene>
<feature type="compositionally biased region" description="Polar residues" evidence="1">
    <location>
        <begin position="273"/>
        <end position="283"/>
    </location>
</feature>
<name>A0A9P8D382_MORAP</name>
<feature type="region of interest" description="Disordered" evidence="1">
    <location>
        <begin position="272"/>
        <end position="296"/>
    </location>
</feature>
<feature type="compositionally biased region" description="Low complexity" evidence="1">
    <location>
        <begin position="92"/>
        <end position="107"/>
    </location>
</feature>
<feature type="region of interest" description="Disordered" evidence="1">
    <location>
        <begin position="83"/>
        <end position="125"/>
    </location>
</feature>
<sequence length="296" mass="30845">MASYLQCFTRDCMAFYNDSTQCGALYSPTITPEMLNCLCTPTVIADYTKCQPCLVTVPGNENTTISVDAYVTSCKNKDMGPVNPYNPSMPIPTSSGSGSLRPTTGPGSSTGGGGDSGSSNNTAMYAGIGAGHQQQQHQGYYPTVVAPPPVSQPAPSPTFPTTDPYYQQQQQQQQQVPHQPAPTTSATGEGIASVASAQHSTPDYHSPAASLSPMPMPGQSHSYSAFPSPTTTVMSGSVGQSTTVFEPSPAATATSTISKPIVSVHGPQFIEPVSTSVQPNRPANPQYVAPADSYHS</sequence>
<evidence type="ECO:0000256" key="1">
    <source>
        <dbReference type="SAM" id="MobiDB-lite"/>
    </source>
</evidence>
<organism evidence="2 3">
    <name type="scientific">Mortierella alpina</name>
    <name type="common">Oleaginous fungus</name>
    <name type="synonym">Mortierella renispora</name>
    <dbReference type="NCBI Taxonomy" id="64518"/>
    <lineage>
        <taxon>Eukaryota</taxon>
        <taxon>Fungi</taxon>
        <taxon>Fungi incertae sedis</taxon>
        <taxon>Mucoromycota</taxon>
        <taxon>Mortierellomycotina</taxon>
        <taxon>Mortierellomycetes</taxon>
        <taxon>Mortierellales</taxon>
        <taxon>Mortierellaceae</taxon>
        <taxon>Mortierella</taxon>
    </lineage>
</organism>
<reference evidence="2" key="1">
    <citation type="submission" date="2021-07" db="EMBL/GenBank/DDBJ databases">
        <title>Draft genome of Mortierella alpina, strain LL118, isolated from an aspen leaf litter sample.</title>
        <authorList>
            <person name="Yang S."/>
            <person name="Vinatzer B.A."/>
        </authorList>
    </citation>
    <scope>NUCLEOTIDE SEQUENCE</scope>
    <source>
        <strain evidence="2">LL118</strain>
    </source>
</reference>
<feature type="region of interest" description="Disordered" evidence="1">
    <location>
        <begin position="142"/>
        <end position="221"/>
    </location>
</feature>
<evidence type="ECO:0000313" key="3">
    <source>
        <dbReference type="Proteomes" id="UP000717515"/>
    </source>
</evidence>
<proteinExistence type="predicted"/>
<dbReference type="Proteomes" id="UP000717515">
    <property type="component" value="Unassembled WGS sequence"/>
</dbReference>
<accession>A0A9P8D382</accession>
<evidence type="ECO:0000313" key="2">
    <source>
        <dbReference type="EMBL" id="KAG9327651.1"/>
    </source>
</evidence>
<comment type="caution">
    <text evidence="2">The sequence shown here is derived from an EMBL/GenBank/DDBJ whole genome shotgun (WGS) entry which is preliminary data.</text>
</comment>